<dbReference type="RefSeq" id="WP_145430085.1">
    <property type="nucleotide sequence ID" value="NZ_CP036339.1"/>
</dbReference>
<dbReference type="GO" id="GO:0019171">
    <property type="term" value="F:(3R)-hydroxyacyl-[acyl-carrier-protein] dehydratase activity"/>
    <property type="evidence" value="ECO:0007669"/>
    <property type="project" value="UniProtKB-EC"/>
</dbReference>
<reference evidence="2 3" key="1">
    <citation type="submission" date="2019-02" db="EMBL/GenBank/DDBJ databases">
        <title>Deep-cultivation of Planctomycetes and their phenomic and genomic characterization uncovers novel biology.</title>
        <authorList>
            <person name="Wiegand S."/>
            <person name="Jogler M."/>
            <person name="Boedeker C."/>
            <person name="Pinto D."/>
            <person name="Vollmers J."/>
            <person name="Rivas-Marin E."/>
            <person name="Kohn T."/>
            <person name="Peeters S.H."/>
            <person name="Heuer A."/>
            <person name="Rast P."/>
            <person name="Oberbeckmann S."/>
            <person name="Bunk B."/>
            <person name="Jeske O."/>
            <person name="Meyerdierks A."/>
            <person name="Storesund J.E."/>
            <person name="Kallscheuer N."/>
            <person name="Luecker S."/>
            <person name="Lage O.M."/>
            <person name="Pohl T."/>
            <person name="Merkel B.J."/>
            <person name="Hornburger P."/>
            <person name="Mueller R.-W."/>
            <person name="Bruemmer F."/>
            <person name="Labrenz M."/>
            <person name="Spormann A.M."/>
            <person name="Op den Camp H."/>
            <person name="Overmann J."/>
            <person name="Amann R."/>
            <person name="Jetten M.S.M."/>
            <person name="Mascher T."/>
            <person name="Medema M.H."/>
            <person name="Devos D.P."/>
            <person name="Kaster A.-K."/>
            <person name="Ovreas L."/>
            <person name="Rohde M."/>
            <person name="Galperin M.Y."/>
            <person name="Jogler C."/>
        </authorList>
    </citation>
    <scope>NUCLEOTIDE SEQUENCE [LARGE SCALE GENOMIC DNA]</scope>
    <source>
        <strain evidence="2 3">I41</strain>
    </source>
</reference>
<dbReference type="OrthoDB" id="9787658at2"/>
<evidence type="ECO:0000256" key="1">
    <source>
        <dbReference type="ARBA" id="ARBA00023239"/>
    </source>
</evidence>
<dbReference type="InterPro" id="IPR029069">
    <property type="entry name" value="HotDog_dom_sf"/>
</dbReference>
<dbReference type="KEGG" id="llh:I41_01910"/>
<proteinExistence type="predicted"/>
<organism evidence="2 3">
    <name type="scientific">Lacipirellula limnantheis</name>
    <dbReference type="NCBI Taxonomy" id="2528024"/>
    <lineage>
        <taxon>Bacteria</taxon>
        <taxon>Pseudomonadati</taxon>
        <taxon>Planctomycetota</taxon>
        <taxon>Planctomycetia</taxon>
        <taxon>Pirellulales</taxon>
        <taxon>Lacipirellulaceae</taxon>
        <taxon>Lacipirellula</taxon>
    </lineage>
</organism>
<evidence type="ECO:0000313" key="3">
    <source>
        <dbReference type="Proteomes" id="UP000317909"/>
    </source>
</evidence>
<gene>
    <name evidence="2" type="primary">fabZ_1</name>
    <name evidence="2" type="ORF">I41_01910</name>
</gene>
<protein>
    <submittedName>
        <fullName evidence="2">3-hydroxyacyl-[acyl-carrier-protein] dehydratase FabZ</fullName>
        <ecNumber evidence="2">4.2.1.59</ecNumber>
    </submittedName>
</protein>
<keyword evidence="1 2" id="KW-0456">Lyase</keyword>
<dbReference type="Proteomes" id="UP000317909">
    <property type="component" value="Chromosome"/>
</dbReference>
<dbReference type="InterPro" id="IPR013114">
    <property type="entry name" value="FabA_FabZ"/>
</dbReference>
<dbReference type="Gene3D" id="3.10.129.10">
    <property type="entry name" value="Hotdog Thioesterase"/>
    <property type="match status" value="1"/>
</dbReference>
<dbReference type="EC" id="4.2.1.59" evidence="2"/>
<dbReference type="CDD" id="cd01288">
    <property type="entry name" value="FabZ"/>
    <property type="match status" value="1"/>
</dbReference>
<dbReference type="Pfam" id="PF07977">
    <property type="entry name" value="FabA"/>
    <property type="match status" value="1"/>
</dbReference>
<dbReference type="PANTHER" id="PTHR30272">
    <property type="entry name" value="3-HYDROXYACYL-[ACYL-CARRIER-PROTEIN] DEHYDRATASE"/>
    <property type="match status" value="1"/>
</dbReference>
<sequence length="160" mass="18082">MRFCLLDRICSLEPGVELTAVKNVSLAEEYLADHFPEFPVLPGVFMLEAATQSAAWLVRMSEDYAHSMIVLQEAKSVKFTDFVTPGNTLRMRVEQLKREGAITSFKFEGKVGERTCVSGRLSVECFNLAEEDPSLAELDKRMIAQQRGFQAILTREMNQK</sequence>
<dbReference type="SUPFAM" id="SSF54637">
    <property type="entry name" value="Thioesterase/thiol ester dehydrase-isomerase"/>
    <property type="match status" value="1"/>
</dbReference>
<dbReference type="AlphaFoldDB" id="A0A517TRN6"/>
<dbReference type="EMBL" id="CP036339">
    <property type="protein sequence ID" value="QDT71036.1"/>
    <property type="molecule type" value="Genomic_DNA"/>
</dbReference>
<evidence type="ECO:0000313" key="2">
    <source>
        <dbReference type="EMBL" id="QDT71036.1"/>
    </source>
</evidence>
<name>A0A517TRN6_9BACT</name>
<keyword evidence="3" id="KW-1185">Reference proteome</keyword>
<accession>A0A517TRN6</accession>
<dbReference type="PANTHER" id="PTHR30272:SF1">
    <property type="entry name" value="3-HYDROXYACYL-[ACYL-CARRIER-PROTEIN] DEHYDRATASE"/>
    <property type="match status" value="1"/>
</dbReference>